<proteinExistence type="predicted"/>
<keyword evidence="1" id="KW-1133">Transmembrane helix</keyword>
<sequence length="177" mass="19764">MPCAANEGICASRATGPNLADSKRAPDLEQAPTVRQGISMCSSYYDAQGSYVSGFDCPDSEMSDGSDRFCCSNIDYSWKFCCGEARHDENQKYFYQLRPLPMGTAESVLGNLVMIVGVLILCLLVCAALNKAYRERRRRKKTPEVVEYDNDPPPTFKLFYKKKPPPTRTLPPTILSQ</sequence>
<evidence type="ECO:0000259" key="2">
    <source>
        <dbReference type="Pfam" id="PF13908"/>
    </source>
</evidence>
<keyword evidence="4" id="KW-1185">Reference proteome</keyword>
<dbReference type="EnsemblMetazoa" id="XM_038217145.1">
    <property type="protein sequence ID" value="XP_038073073.1"/>
    <property type="gene ID" value="LOC119741398"/>
</dbReference>
<dbReference type="AlphaFoldDB" id="A0A914BA51"/>
<evidence type="ECO:0000313" key="3">
    <source>
        <dbReference type="EnsemblMetazoa" id="XP_038073073.1"/>
    </source>
</evidence>
<dbReference type="Proteomes" id="UP000887568">
    <property type="component" value="Unplaced"/>
</dbReference>
<protein>
    <recommendedName>
        <fullName evidence="2">Shisa N-terminal domain-containing protein</fullName>
    </recommendedName>
</protein>
<name>A0A914BA51_PATMI</name>
<feature type="domain" description="Shisa N-terminal" evidence="2">
    <location>
        <begin position="40"/>
        <end position="92"/>
    </location>
</feature>
<dbReference type="GeneID" id="119741398"/>
<dbReference type="Pfam" id="PF13908">
    <property type="entry name" value="Shisa_N"/>
    <property type="match status" value="1"/>
</dbReference>
<evidence type="ECO:0000313" key="4">
    <source>
        <dbReference type="Proteomes" id="UP000887568"/>
    </source>
</evidence>
<feature type="transmembrane region" description="Helical" evidence="1">
    <location>
        <begin position="108"/>
        <end position="130"/>
    </location>
</feature>
<keyword evidence="1" id="KW-0812">Transmembrane</keyword>
<dbReference type="InterPro" id="IPR053891">
    <property type="entry name" value="Shisa_N"/>
</dbReference>
<keyword evidence="1" id="KW-0472">Membrane</keyword>
<dbReference type="RefSeq" id="XP_038073073.1">
    <property type="nucleotide sequence ID" value="XM_038217145.1"/>
</dbReference>
<reference evidence="3" key="1">
    <citation type="submission" date="2022-11" db="UniProtKB">
        <authorList>
            <consortium name="EnsemblMetazoa"/>
        </authorList>
    </citation>
    <scope>IDENTIFICATION</scope>
</reference>
<evidence type="ECO:0000256" key="1">
    <source>
        <dbReference type="SAM" id="Phobius"/>
    </source>
</evidence>
<accession>A0A914BA51</accession>
<organism evidence="3 4">
    <name type="scientific">Patiria miniata</name>
    <name type="common">Bat star</name>
    <name type="synonym">Asterina miniata</name>
    <dbReference type="NCBI Taxonomy" id="46514"/>
    <lineage>
        <taxon>Eukaryota</taxon>
        <taxon>Metazoa</taxon>
        <taxon>Echinodermata</taxon>
        <taxon>Eleutherozoa</taxon>
        <taxon>Asterozoa</taxon>
        <taxon>Asteroidea</taxon>
        <taxon>Valvatacea</taxon>
        <taxon>Valvatida</taxon>
        <taxon>Asterinidae</taxon>
        <taxon>Patiria</taxon>
    </lineage>
</organism>